<dbReference type="EMBL" id="WJIE01000007">
    <property type="protein sequence ID" value="MRG95402.1"/>
    <property type="molecule type" value="Genomic_DNA"/>
</dbReference>
<evidence type="ECO:0000256" key="1">
    <source>
        <dbReference type="SAM" id="MobiDB-lite"/>
    </source>
</evidence>
<comment type="caution">
    <text evidence="3">The sequence shown here is derived from an EMBL/GenBank/DDBJ whole genome shotgun (WGS) entry which is preliminary data.</text>
</comment>
<keyword evidence="4" id="KW-1185">Reference proteome</keyword>
<dbReference type="Pfam" id="PF01391">
    <property type="entry name" value="Collagen"/>
    <property type="match status" value="2"/>
</dbReference>
<dbReference type="GO" id="GO:0031012">
    <property type="term" value="C:extracellular matrix"/>
    <property type="evidence" value="ECO:0007669"/>
    <property type="project" value="TreeGrafter"/>
</dbReference>
<dbReference type="Gene3D" id="1.20.5.320">
    <property type="entry name" value="6-Phosphogluconate Dehydrogenase, domain 3"/>
    <property type="match status" value="1"/>
</dbReference>
<name>A0A6N7PT59_9BACT</name>
<protein>
    <recommendedName>
        <fullName evidence="5">Collagen-like protein</fullName>
    </recommendedName>
</protein>
<dbReference type="GO" id="GO:0030020">
    <property type="term" value="F:extracellular matrix structural constituent conferring tensile strength"/>
    <property type="evidence" value="ECO:0007669"/>
    <property type="project" value="TreeGrafter"/>
</dbReference>
<feature type="compositionally biased region" description="Low complexity" evidence="1">
    <location>
        <begin position="430"/>
        <end position="559"/>
    </location>
</feature>
<dbReference type="InterPro" id="IPR050149">
    <property type="entry name" value="Collagen_superfamily"/>
</dbReference>
<dbReference type="GO" id="GO:0030198">
    <property type="term" value="P:extracellular matrix organization"/>
    <property type="evidence" value="ECO:0007669"/>
    <property type="project" value="TreeGrafter"/>
</dbReference>
<keyword evidence="2" id="KW-0732">Signal</keyword>
<feature type="chain" id="PRO_5026906112" description="Collagen-like protein" evidence="2">
    <location>
        <begin position="33"/>
        <end position="971"/>
    </location>
</feature>
<dbReference type="InterPro" id="IPR006311">
    <property type="entry name" value="TAT_signal"/>
</dbReference>
<feature type="signal peptide" evidence="2">
    <location>
        <begin position="1"/>
        <end position="32"/>
    </location>
</feature>
<accession>A0A6N7PT59</accession>
<reference evidence="3 4" key="1">
    <citation type="submission" date="2019-10" db="EMBL/GenBank/DDBJ databases">
        <title>A soil myxobacterium in the family Polyangiaceae.</title>
        <authorList>
            <person name="Li Y."/>
            <person name="Wang J."/>
        </authorList>
    </citation>
    <scope>NUCLEOTIDE SEQUENCE [LARGE SCALE GENOMIC DNA]</scope>
    <source>
        <strain evidence="3 4">DSM 14734</strain>
    </source>
</reference>
<evidence type="ECO:0008006" key="5">
    <source>
        <dbReference type="Google" id="ProtNLM"/>
    </source>
</evidence>
<dbReference type="PANTHER" id="PTHR24023">
    <property type="entry name" value="COLLAGEN ALPHA"/>
    <property type="match status" value="1"/>
</dbReference>
<dbReference type="RefSeq" id="WP_153822193.1">
    <property type="nucleotide sequence ID" value="NZ_WJIE01000007.1"/>
</dbReference>
<dbReference type="Proteomes" id="UP000440224">
    <property type="component" value="Unassembled WGS sequence"/>
</dbReference>
<evidence type="ECO:0000313" key="4">
    <source>
        <dbReference type="Proteomes" id="UP000440224"/>
    </source>
</evidence>
<dbReference type="AlphaFoldDB" id="A0A6N7PT59"/>
<dbReference type="PROSITE" id="PS51318">
    <property type="entry name" value="TAT"/>
    <property type="match status" value="1"/>
</dbReference>
<proteinExistence type="predicted"/>
<organism evidence="3 4">
    <name type="scientific">Polyangium spumosum</name>
    <dbReference type="NCBI Taxonomy" id="889282"/>
    <lineage>
        <taxon>Bacteria</taxon>
        <taxon>Pseudomonadati</taxon>
        <taxon>Myxococcota</taxon>
        <taxon>Polyangia</taxon>
        <taxon>Polyangiales</taxon>
        <taxon>Polyangiaceae</taxon>
        <taxon>Polyangium</taxon>
    </lineage>
</organism>
<gene>
    <name evidence="3" type="ORF">GF068_26300</name>
</gene>
<dbReference type="InterPro" id="IPR008160">
    <property type="entry name" value="Collagen"/>
</dbReference>
<dbReference type="PANTHER" id="PTHR24023:SF1095">
    <property type="entry name" value="EGF-LIKE DOMAIN-CONTAINING PROTEIN"/>
    <property type="match status" value="1"/>
</dbReference>
<evidence type="ECO:0000256" key="2">
    <source>
        <dbReference type="SAM" id="SignalP"/>
    </source>
</evidence>
<feature type="region of interest" description="Disordered" evidence="1">
    <location>
        <begin position="393"/>
        <end position="564"/>
    </location>
</feature>
<dbReference type="GO" id="GO:0005615">
    <property type="term" value="C:extracellular space"/>
    <property type="evidence" value="ECO:0007669"/>
    <property type="project" value="TreeGrafter"/>
</dbReference>
<dbReference type="OrthoDB" id="5526693at2"/>
<evidence type="ECO:0000313" key="3">
    <source>
        <dbReference type="EMBL" id="MRG95402.1"/>
    </source>
</evidence>
<feature type="compositionally biased region" description="Low complexity" evidence="1">
    <location>
        <begin position="394"/>
        <end position="403"/>
    </location>
</feature>
<sequence length="971" mass="96385">MRFRTIRRLLAATVLVGGLAAVAAAPIRRAHAAVPLTITNQGRLFDANDTPINGPLTVRFAIYDAPDAQAPLWSEEHTIEFDEGFYSVSLGSLVPFDKVFDGSVRYLGITIESDPELLPRAPIQSVPYALLANDVNGDIHPTTVTINGTEVINNNGEWVGPPTGLVGPTGPMGPTGADGPVGPVGATGVMGPVGPEGPMGPVGPMGPTGAMGPIGPIGPIGPVGATGATGATGVTGAVGPMGPMGATGPMGPQGDVGPTGPVGPMGPQGITGPQGEIGPMGPTGPMGPQGAVGPTGPVGPMGPQGITGPQGEIGPMGPTGPMGPQGDVGPTGPVGPMGPQGITGPQGEIGPMGPTGPMGPQGAVGPTGPVGPMGPQGITGPQGEIGPMGPTGPMGPQGDVGPTGPVGPMGPQGITGPQGEIGPMGPTGPMGPQGATGAMGPQGPIGPQGATGAQGPIGPQGATGAQGPIGPQGATGAQGPQGATGAQGPIGPQGATGAQGPQGPQGPVGATGAQGPQGIQGPIGPTGAQGPAGPAGATGAQGPQGSQGPVGPQGPAGSANINGTTNTIVKFTGPTTGGNSSITDDATTVTTTGRFDVTGGAGTGYDAASIEVRTTNTPRIAFHWPGVVASQLGMGNDGVVRTYNNPGTGYEQFAASNIHANGYLRVNSAADTGGNLRFTAANPYIVASSYVVVPGGAYFNSGTVYFQAQAQFRGGIHNDNGPYLQYDGGTSNINYFPGVIGVGTASPAEQIHATGNIRADGIVYWGNGLTRTETKNNADATGSRSGFFETSAPVNYYPNASGWQHLIDVRHSNGGNNHALQIGGSFFDQDLWYRKTNNAGNTTWLQLIGRGPRQCTAPFNAIGATTTTTLGGIARSNTICATTWFAAQTFNNAQNVCAALGGHISTYNDLYRLAQANGTGSVLFNGDWIGNRSGDDDAYCINSTNLTNFEGNCDKNNSRIFRCVNSSNYNE</sequence>